<accession>A0A8J4Q9U4</accession>
<feature type="compositionally biased region" description="Low complexity" evidence="1">
    <location>
        <begin position="24"/>
        <end position="36"/>
    </location>
</feature>
<feature type="compositionally biased region" description="Polar residues" evidence="1">
    <location>
        <begin position="142"/>
        <end position="158"/>
    </location>
</feature>
<reference evidence="2" key="1">
    <citation type="submission" date="2020-03" db="EMBL/GenBank/DDBJ databases">
        <title>Castanea mollissima Vanexum genome sequencing.</title>
        <authorList>
            <person name="Staton M."/>
        </authorList>
    </citation>
    <scope>NUCLEOTIDE SEQUENCE</scope>
    <source>
        <tissue evidence="2">Leaf</tissue>
    </source>
</reference>
<proteinExistence type="predicted"/>
<gene>
    <name evidence="2" type="ORF">CMV_027726</name>
</gene>
<protein>
    <submittedName>
        <fullName evidence="2">Uncharacterized protein</fullName>
    </submittedName>
</protein>
<feature type="region of interest" description="Disordered" evidence="1">
    <location>
        <begin position="1"/>
        <end position="319"/>
    </location>
</feature>
<name>A0A8J4Q9U4_9ROSI</name>
<comment type="caution">
    <text evidence="2">The sequence shown here is derived from an EMBL/GenBank/DDBJ whole genome shotgun (WGS) entry which is preliminary data.</text>
</comment>
<evidence type="ECO:0000313" key="2">
    <source>
        <dbReference type="EMBL" id="KAF3945951.1"/>
    </source>
</evidence>
<evidence type="ECO:0000313" key="3">
    <source>
        <dbReference type="Proteomes" id="UP000737018"/>
    </source>
</evidence>
<feature type="compositionally biased region" description="Basic and acidic residues" evidence="1">
    <location>
        <begin position="264"/>
        <end position="279"/>
    </location>
</feature>
<feature type="compositionally biased region" description="Basic and acidic residues" evidence="1">
    <location>
        <begin position="93"/>
        <end position="108"/>
    </location>
</feature>
<feature type="compositionally biased region" description="Polar residues" evidence="1">
    <location>
        <begin position="253"/>
        <end position="263"/>
    </location>
</feature>
<feature type="compositionally biased region" description="Low complexity" evidence="1">
    <location>
        <begin position="109"/>
        <end position="121"/>
    </location>
</feature>
<evidence type="ECO:0000256" key="1">
    <source>
        <dbReference type="SAM" id="MobiDB-lite"/>
    </source>
</evidence>
<dbReference type="EMBL" id="JRKL02010552">
    <property type="protein sequence ID" value="KAF3945951.1"/>
    <property type="molecule type" value="Genomic_DNA"/>
</dbReference>
<feature type="compositionally biased region" description="Basic and acidic residues" evidence="1">
    <location>
        <begin position="8"/>
        <end position="23"/>
    </location>
</feature>
<dbReference type="Proteomes" id="UP000737018">
    <property type="component" value="Unassembled WGS sequence"/>
</dbReference>
<organism evidence="2 3">
    <name type="scientific">Castanea mollissima</name>
    <name type="common">Chinese chestnut</name>
    <dbReference type="NCBI Taxonomy" id="60419"/>
    <lineage>
        <taxon>Eukaryota</taxon>
        <taxon>Viridiplantae</taxon>
        <taxon>Streptophyta</taxon>
        <taxon>Embryophyta</taxon>
        <taxon>Tracheophyta</taxon>
        <taxon>Spermatophyta</taxon>
        <taxon>Magnoliopsida</taxon>
        <taxon>eudicotyledons</taxon>
        <taxon>Gunneridae</taxon>
        <taxon>Pentapetalae</taxon>
        <taxon>rosids</taxon>
        <taxon>fabids</taxon>
        <taxon>Fagales</taxon>
        <taxon>Fagaceae</taxon>
        <taxon>Castanea</taxon>
    </lineage>
</organism>
<dbReference type="AlphaFoldDB" id="A0A8J4Q9U4"/>
<feature type="compositionally biased region" description="Polar residues" evidence="1">
    <location>
        <begin position="58"/>
        <end position="72"/>
    </location>
</feature>
<sequence>MSNGGNNDVKKSDDWGAWGDRKSGNSGANKGKGNDNWSNKKNTGWDGCAGGSKESGSDPVTSGNGCKVSNSWVDGRDGAATGLSSWAAGGNNDVKKSADWGAWGDRKSGNSGANKGKGNDSWGNKKNTGWDGCAGGSKESGSDTVTSSGNGCKVNNSWVDGRDGAATGLRSWAAGGNNDGKKSDYVGAWGESKSGNSGANKGKGNDNWGNKKNTGWDGCAGGSKESGKDTVISGNVCTERNSRVDSRDGAATSLRSWASGSNNDGKKSDNWGSWEDRKSGNSGVKKGQGNDNWGNKKTNGWEGCDRGSRQSGSDVGIVNNRGGVSNAGWGDCKVGPRSVRITAQLIGIFSLICLPLLPSSQLSARSDAKSEFFNLCLIQEEEETTFKLANNDPKEIQLFYQQFYEENIIGGEHKKKTVRLDFEV</sequence>
<keyword evidence="3" id="KW-1185">Reference proteome</keyword>
<feature type="compositionally biased region" description="Polar residues" evidence="1">
    <location>
        <begin position="289"/>
        <end position="298"/>
    </location>
</feature>
<feature type="compositionally biased region" description="Low complexity" evidence="1">
    <location>
        <begin position="190"/>
        <end position="215"/>
    </location>
</feature>